<dbReference type="AlphaFoldDB" id="U5D709"/>
<dbReference type="EMBL" id="KI392384">
    <property type="protein sequence ID" value="ERN17202.1"/>
    <property type="molecule type" value="Genomic_DNA"/>
</dbReference>
<reference evidence="3" key="1">
    <citation type="journal article" date="2013" name="Science">
        <title>The Amborella genome and the evolution of flowering plants.</title>
        <authorList>
            <consortium name="Amborella Genome Project"/>
        </authorList>
    </citation>
    <scope>NUCLEOTIDE SEQUENCE [LARGE SCALE GENOMIC DNA]</scope>
</reference>
<dbReference type="Proteomes" id="UP000017836">
    <property type="component" value="Unassembled WGS sequence"/>
</dbReference>
<sequence length="150" mass="17016">MRCLLLSLLTSTVQMRCHQGLFAEASIASEEPFRVAYERIRVRKFLVERYKHKHSGELTLAQASDFGEEEEEEESNDGWAKLLREGVVALLCSYGGHGFPLQPFACLLWSRRRLPQHKHLVSLTSPLLSLLPSSSYYPLFDASTFARTTG</sequence>
<organism evidence="2 3">
    <name type="scientific">Amborella trichopoda</name>
    <dbReference type="NCBI Taxonomy" id="13333"/>
    <lineage>
        <taxon>Eukaryota</taxon>
        <taxon>Viridiplantae</taxon>
        <taxon>Streptophyta</taxon>
        <taxon>Embryophyta</taxon>
        <taxon>Tracheophyta</taxon>
        <taxon>Spermatophyta</taxon>
        <taxon>Magnoliopsida</taxon>
        <taxon>Amborellales</taxon>
        <taxon>Amborellaceae</taxon>
        <taxon>Amborella</taxon>
    </lineage>
</organism>
<evidence type="ECO:0000313" key="3">
    <source>
        <dbReference type="Proteomes" id="UP000017836"/>
    </source>
</evidence>
<protein>
    <recommendedName>
        <fullName evidence="4">Secreted protein</fullName>
    </recommendedName>
</protein>
<keyword evidence="1" id="KW-0732">Signal</keyword>
<evidence type="ECO:0000256" key="1">
    <source>
        <dbReference type="SAM" id="SignalP"/>
    </source>
</evidence>
<feature type="chain" id="PRO_5012204065" description="Secreted protein" evidence="1">
    <location>
        <begin position="16"/>
        <end position="150"/>
    </location>
</feature>
<keyword evidence="3" id="KW-1185">Reference proteome</keyword>
<evidence type="ECO:0000313" key="2">
    <source>
        <dbReference type="EMBL" id="ERN17202.1"/>
    </source>
</evidence>
<dbReference type="Gramene" id="ERN17202">
    <property type="protein sequence ID" value="ERN17202"/>
    <property type="gene ID" value="AMTR_s00044p00160960"/>
</dbReference>
<evidence type="ECO:0008006" key="4">
    <source>
        <dbReference type="Google" id="ProtNLM"/>
    </source>
</evidence>
<gene>
    <name evidence="2" type="ORF">AMTR_s00044p00160960</name>
</gene>
<name>U5D709_AMBTC</name>
<accession>U5D709</accession>
<proteinExistence type="predicted"/>
<feature type="signal peptide" evidence="1">
    <location>
        <begin position="1"/>
        <end position="15"/>
    </location>
</feature>
<dbReference type="HOGENOM" id="CLU_1742993_0_0_1"/>